<dbReference type="Gene3D" id="3.40.50.620">
    <property type="entry name" value="HUPs"/>
    <property type="match status" value="2"/>
</dbReference>
<comment type="caution">
    <text evidence="3">The sequence shown here is derived from an EMBL/GenBank/DDBJ whole genome shotgun (WGS) entry which is preliminary data.</text>
</comment>
<dbReference type="InterPro" id="IPR006015">
    <property type="entry name" value="Universal_stress_UspA"/>
</dbReference>
<feature type="domain" description="UspA" evidence="2">
    <location>
        <begin position="138"/>
        <end position="274"/>
    </location>
</feature>
<organism evidence="3 4">
    <name type="scientific">Noviherbaspirillum galbum</name>
    <dbReference type="NCBI Taxonomy" id="2709383"/>
    <lineage>
        <taxon>Bacteria</taxon>
        <taxon>Pseudomonadati</taxon>
        <taxon>Pseudomonadota</taxon>
        <taxon>Betaproteobacteria</taxon>
        <taxon>Burkholderiales</taxon>
        <taxon>Oxalobacteraceae</taxon>
        <taxon>Noviherbaspirillum</taxon>
    </lineage>
</organism>
<dbReference type="PANTHER" id="PTHR46268">
    <property type="entry name" value="STRESS RESPONSE PROTEIN NHAX"/>
    <property type="match status" value="1"/>
</dbReference>
<dbReference type="InterPro" id="IPR014729">
    <property type="entry name" value="Rossmann-like_a/b/a_fold"/>
</dbReference>
<protein>
    <submittedName>
        <fullName evidence="3">Universal stress protein</fullName>
    </submittedName>
</protein>
<feature type="domain" description="UspA" evidence="2">
    <location>
        <begin position="48"/>
        <end position="125"/>
    </location>
</feature>
<evidence type="ECO:0000313" key="3">
    <source>
        <dbReference type="EMBL" id="NEX63678.1"/>
    </source>
</evidence>
<dbReference type="PRINTS" id="PR01438">
    <property type="entry name" value="UNVRSLSTRESS"/>
</dbReference>
<gene>
    <name evidence="3" type="ORF">G3574_21590</name>
</gene>
<evidence type="ECO:0000313" key="4">
    <source>
        <dbReference type="Proteomes" id="UP000482155"/>
    </source>
</evidence>
<reference evidence="3 4" key="1">
    <citation type="submission" date="2020-02" db="EMBL/GenBank/DDBJ databases">
        <authorList>
            <person name="Kim M.K."/>
        </authorList>
    </citation>
    <scope>NUCLEOTIDE SEQUENCE [LARGE SCALE GENOMIC DNA]</scope>
    <source>
        <strain evidence="3 4">17J57-3</strain>
    </source>
</reference>
<name>A0A6B3ST61_9BURK</name>
<dbReference type="InterPro" id="IPR006016">
    <property type="entry name" value="UspA"/>
</dbReference>
<evidence type="ECO:0000259" key="2">
    <source>
        <dbReference type="Pfam" id="PF00582"/>
    </source>
</evidence>
<dbReference type="Pfam" id="PF00582">
    <property type="entry name" value="Usp"/>
    <property type="match status" value="2"/>
</dbReference>
<dbReference type="SUPFAM" id="SSF52402">
    <property type="entry name" value="Adenine nucleotide alpha hydrolases-like"/>
    <property type="match status" value="2"/>
</dbReference>
<dbReference type="AlphaFoldDB" id="A0A6B3ST61"/>
<dbReference type="Proteomes" id="UP000482155">
    <property type="component" value="Unassembled WGS sequence"/>
</dbReference>
<evidence type="ECO:0000256" key="1">
    <source>
        <dbReference type="ARBA" id="ARBA00008791"/>
    </source>
</evidence>
<sequence length="287" mass="30099">MKTFDTLLLPLDGSPEAAKGVGCALWLAEALGATLHVLHAARQPLAAAEALARLHLPGGHARVILHQMPGQADAATLEAVSAHGVDLVIMSARGASASAGRNLEQRLGSIAQVVIERSPAPVLLLPLQYREVLPWTSMLAAASGETAADEALKAAVGLAAALRIPLTIMHADDAAQADNRRPLRTYADAAYHEYPHRMEALVKRGLSGRSADESGCIEQVLLRHGDPADILLAQVECQGCSVLALGWHGALGAGRALVLKRLLEEAGCALLLVRGVERQAVKLNVGE</sequence>
<proteinExistence type="inferred from homology"/>
<accession>A0A6B3ST61</accession>
<dbReference type="EMBL" id="JAAIVB010000074">
    <property type="protein sequence ID" value="NEX63678.1"/>
    <property type="molecule type" value="Genomic_DNA"/>
</dbReference>
<dbReference type="RefSeq" id="WP_163967614.1">
    <property type="nucleotide sequence ID" value="NZ_JAAIVB010000074.1"/>
</dbReference>
<comment type="similarity">
    <text evidence="1">Belongs to the universal stress protein A family.</text>
</comment>
<dbReference type="PANTHER" id="PTHR46268:SF6">
    <property type="entry name" value="UNIVERSAL STRESS PROTEIN UP12"/>
    <property type="match status" value="1"/>
</dbReference>
<dbReference type="CDD" id="cd00293">
    <property type="entry name" value="USP-like"/>
    <property type="match status" value="2"/>
</dbReference>
<keyword evidence="4" id="KW-1185">Reference proteome</keyword>